<comment type="caution">
    <text evidence="2">The sequence shown here is derived from an EMBL/GenBank/DDBJ whole genome shotgun (WGS) entry which is preliminary data.</text>
</comment>
<protein>
    <recommendedName>
        <fullName evidence="4">Serine/threonine protein kinase</fullName>
    </recommendedName>
</protein>
<reference evidence="2 3" key="1">
    <citation type="journal article" date="2016" name="Front. Microbiol.">
        <title>Single-Cell (Meta-)Genomics of a Dimorphic Candidatus Thiomargarita nelsonii Reveals Genomic Plasticity.</title>
        <authorList>
            <person name="Flood B.E."/>
            <person name="Fliss P."/>
            <person name="Jones D.S."/>
            <person name="Dick G.J."/>
            <person name="Jain S."/>
            <person name="Kaster A.K."/>
            <person name="Winkel M."/>
            <person name="Mussmann M."/>
            <person name="Bailey J."/>
        </authorList>
    </citation>
    <scope>NUCLEOTIDE SEQUENCE [LARGE SCALE GENOMIC DNA]</scope>
    <source>
        <strain evidence="2">Hydrate Ridge</strain>
    </source>
</reference>
<dbReference type="Proteomes" id="UP000030428">
    <property type="component" value="Unassembled WGS sequence"/>
</dbReference>
<name>A0A4E0QL55_9GAMM</name>
<keyword evidence="3" id="KW-1185">Reference proteome</keyword>
<dbReference type="InterPro" id="IPR017441">
    <property type="entry name" value="Protein_kinase_ATP_BS"/>
</dbReference>
<organism evidence="2 3">
    <name type="scientific">Candidatus Thiomargarita nelsonii</name>
    <dbReference type="NCBI Taxonomy" id="1003181"/>
    <lineage>
        <taxon>Bacteria</taxon>
        <taxon>Pseudomonadati</taxon>
        <taxon>Pseudomonadota</taxon>
        <taxon>Gammaproteobacteria</taxon>
        <taxon>Thiotrichales</taxon>
        <taxon>Thiotrichaceae</taxon>
        <taxon>Thiomargarita</taxon>
    </lineage>
</organism>
<keyword evidence="1" id="KW-0067">ATP-binding</keyword>
<keyword evidence="1" id="KW-0547">Nucleotide-binding</keyword>
<dbReference type="SUPFAM" id="SSF56112">
    <property type="entry name" value="Protein kinase-like (PK-like)"/>
    <property type="match status" value="1"/>
</dbReference>
<accession>A0A4E0QL55</accession>
<evidence type="ECO:0008006" key="4">
    <source>
        <dbReference type="Google" id="ProtNLM"/>
    </source>
</evidence>
<evidence type="ECO:0000256" key="1">
    <source>
        <dbReference type="PROSITE-ProRule" id="PRU10141"/>
    </source>
</evidence>
<proteinExistence type="predicted"/>
<dbReference type="PROSITE" id="PS00107">
    <property type="entry name" value="PROTEIN_KINASE_ATP"/>
    <property type="match status" value="1"/>
</dbReference>
<evidence type="ECO:0000313" key="3">
    <source>
        <dbReference type="Proteomes" id="UP000030428"/>
    </source>
</evidence>
<dbReference type="AlphaFoldDB" id="A0A4E0QL55"/>
<evidence type="ECO:0000313" key="2">
    <source>
        <dbReference type="EMBL" id="TGO02049.1"/>
    </source>
</evidence>
<feature type="binding site" evidence="1">
    <location>
        <position position="73"/>
    </location>
    <ligand>
        <name>ATP</name>
        <dbReference type="ChEBI" id="CHEBI:30616"/>
    </ligand>
</feature>
<dbReference type="GO" id="GO:0005524">
    <property type="term" value="F:ATP binding"/>
    <property type="evidence" value="ECO:0007669"/>
    <property type="project" value="UniProtKB-UniRule"/>
</dbReference>
<dbReference type="EMBL" id="JSZA02000246">
    <property type="protein sequence ID" value="TGO02049.1"/>
    <property type="molecule type" value="Genomic_DNA"/>
</dbReference>
<gene>
    <name evidence="2" type="ORF">PN36_31305</name>
</gene>
<dbReference type="Gene3D" id="3.30.200.20">
    <property type="entry name" value="Phosphorylase Kinase, domain 1"/>
    <property type="match status" value="1"/>
</dbReference>
<sequence>MKKPACFNLFLVRLRNKDYVQALADFNSAIKIDKHYALHDIEKYPMISILGSGGMGCVFLCHDQWDEKQVVVKSRRC</sequence>
<dbReference type="InterPro" id="IPR011009">
    <property type="entry name" value="Kinase-like_dom_sf"/>
</dbReference>